<gene>
    <name evidence="3" type="ORF">PBIL07802_LOCUS15354</name>
</gene>
<name>A0A7S3G8S6_9EUKA</name>
<reference evidence="3" key="1">
    <citation type="submission" date="2021-01" db="EMBL/GenBank/DDBJ databases">
        <authorList>
            <person name="Corre E."/>
            <person name="Pelletier E."/>
            <person name="Niang G."/>
            <person name="Scheremetjew M."/>
            <person name="Finn R."/>
            <person name="Kale V."/>
            <person name="Holt S."/>
            <person name="Cochrane G."/>
            <person name="Meng A."/>
            <person name="Brown T."/>
            <person name="Cohen L."/>
        </authorList>
    </citation>
    <scope>NUCLEOTIDE SEQUENCE</scope>
    <source>
        <strain evidence="3">NIES-2562</strain>
    </source>
</reference>
<proteinExistence type="predicted"/>
<organism evidence="3">
    <name type="scientific">Palpitomonas bilix</name>
    <dbReference type="NCBI Taxonomy" id="652834"/>
    <lineage>
        <taxon>Eukaryota</taxon>
        <taxon>Eukaryota incertae sedis</taxon>
    </lineage>
</organism>
<protein>
    <submittedName>
        <fullName evidence="3">Uncharacterized protein</fullName>
    </submittedName>
</protein>
<feature type="region of interest" description="Disordered" evidence="1">
    <location>
        <begin position="380"/>
        <end position="405"/>
    </location>
</feature>
<sequence>MDGDETNKPFLEEGGGGETATRVSTTRRVQVKRKNTVVLAAAFIAIVVVVASATIGIVLGTSSAPLLPSNASHLPFQVSRTPFGLRPSRCVQSVPSGTVIKTVADGVLHMYPGNSDWVHYSNCSTLLGIESDAALEKMLASVNVAPTRSSVHSVRPGTLGHRGNLEGARGKGRQLHTTSLSVTHAYSGYEAYPTGSATRFDATYTVPATPQKTSGQVLYYWIGLENTAGSENVVIQPVLAYGGNGGESGWSFASWNCCPAGYTHMAEAISGLNPGDVGQGTMAGTNDGKYTITSSFGGSSSVLVADDSLVFDLLVATIEVYDIASCSQLSSSPMTLSNMEAHDGSTVISPYWQPLHEGSSFLEPCGGTMSVSGSTFSITPTAAAPSGGDDESEGATADDDGYYLN</sequence>
<feature type="region of interest" description="Disordered" evidence="1">
    <location>
        <begin position="150"/>
        <end position="172"/>
    </location>
</feature>
<dbReference type="AlphaFoldDB" id="A0A7S3G8S6"/>
<feature type="transmembrane region" description="Helical" evidence="2">
    <location>
        <begin position="37"/>
        <end position="59"/>
    </location>
</feature>
<keyword evidence="2" id="KW-0472">Membrane</keyword>
<feature type="region of interest" description="Disordered" evidence="1">
    <location>
        <begin position="1"/>
        <end position="25"/>
    </location>
</feature>
<feature type="compositionally biased region" description="Acidic residues" evidence="1">
    <location>
        <begin position="388"/>
        <end position="405"/>
    </location>
</feature>
<keyword evidence="2" id="KW-1133">Transmembrane helix</keyword>
<feature type="compositionally biased region" description="Basic and acidic residues" evidence="1">
    <location>
        <begin position="1"/>
        <end position="11"/>
    </location>
</feature>
<evidence type="ECO:0000256" key="2">
    <source>
        <dbReference type="SAM" id="Phobius"/>
    </source>
</evidence>
<evidence type="ECO:0000256" key="1">
    <source>
        <dbReference type="SAM" id="MobiDB-lite"/>
    </source>
</evidence>
<accession>A0A7S3G8S6</accession>
<dbReference type="EMBL" id="HBIB01023398">
    <property type="protein sequence ID" value="CAE0253120.1"/>
    <property type="molecule type" value="Transcribed_RNA"/>
</dbReference>
<evidence type="ECO:0000313" key="3">
    <source>
        <dbReference type="EMBL" id="CAE0253120.1"/>
    </source>
</evidence>
<keyword evidence="2" id="KW-0812">Transmembrane</keyword>